<evidence type="ECO:0000256" key="1">
    <source>
        <dbReference type="ARBA" id="ARBA00023015"/>
    </source>
</evidence>
<reference evidence="6 7" key="1">
    <citation type="submission" date="2020-08" db="EMBL/GenBank/DDBJ databases">
        <title>Genomic Encyclopedia of Type Strains, Phase IV (KMG-IV): sequencing the most valuable type-strain genomes for metagenomic binning, comparative biology and taxonomic classification.</title>
        <authorList>
            <person name="Goeker M."/>
        </authorList>
    </citation>
    <scope>NUCLEOTIDE SEQUENCE [LARGE SCALE GENOMIC DNA]</scope>
    <source>
        <strain evidence="6 7">DSM 102255</strain>
    </source>
</reference>
<dbReference type="InterPro" id="IPR001647">
    <property type="entry name" value="HTH_TetR"/>
</dbReference>
<protein>
    <submittedName>
        <fullName evidence="6">AcrR family transcriptional regulator</fullName>
    </submittedName>
</protein>
<dbReference type="InterPro" id="IPR036271">
    <property type="entry name" value="Tet_transcr_reg_TetR-rel_C_sf"/>
</dbReference>
<dbReference type="Gene3D" id="1.10.10.60">
    <property type="entry name" value="Homeodomain-like"/>
    <property type="match status" value="1"/>
</dbReference>
<dbReference type="PROSITE" id="PS01081">
    <property type="entry name" value="HTH_TETR_1"/>
    <property type="match status" value="1"/>
</dbReference>
<feature type="domain" description="HTH tetR-type" evidence="5">
    <location>
        <begin position="19"/>
        <end position="79"/>
    </location>
</feature>
<dbReference type="GO" id="GO:0000976">
    <property type="term" value="F:transcription cis-regulatory region binding"/>
    <property type="evidence" value="ECO:0007669"/>
    <property type="project" value="TreeGrafter"/>
</dbReference>
<name>A0A841IZ35_9SPHN</name>
<dbReference type="InterPro" id="IPR050109">
    <property type="entry name" value="HTH-type_TetR-like_transc_reg"/>
</dbReference>
<dbReference type="Pfam" id="PF16859">
    <property type="entry name" value="TetR_C_11"/>
    <property type="match status" value="1"/>
</dbReference>
<dbReference type="Pfam" id="PF00440">
    <property type="entry name" value="TetR_N"/>
    <property type="match status" value="1"/>
</dbReference>
<dbReference type="SUPFAM" id="SSF46689">
    <property type="entry name" value="Homeodomain-like"/>
    <property type="match status" value="1"/>
</dbReference>
<dbReference type="PROSITE" id="PS50977">
    <property type="entry name" value="HTH_TETR_2"/>
    <property type="match status" value="1"/>
</dbReference>
<keyword evidence="2 4" id="KW-0238">DNA-binding</keyword>
<dbReference type="GO" id="GO:0003700">
    <property type="term" value="F:DNA-binding transcription factor activity"/>
    <property type="evidence" value="ECO:0007669"/>
    <property type="project" value="TreeGrafter"/>
</dbReference>
<keyword evidence="1" id="KW-0805">Transcription regulation</keyword>
<dbReference type="InterPro" id="IPR023772">
    <property type="entry name" value="DNA-bd_HTH_TetR-type_CS"/>
</dbReference>
<evidence type="ECO:0000256" key="2">
    <source>
        <dbReference type="ARBA" id="ARBA00023125"/>
    </source>
</evidence>
<organism evidence="6 7">
    <name type="scientific">Sphingobium subterraneum</name>
    <dbReference type="NCBI Taxonomy" id="627688"/>
    <lineage>
        <taxon>Bacteria</taxon>
        <taxon>Pseudomonadati</taxon>
        <taxon>Pseudomonadota</taxon>
        <taxon>Alphaproteobacteria</taxon>
        <taxon>Sphingomonadales</taxon>
        <taxon>Sphingomonadaceae</taxon>
        <taxon>Sphingobium</taxon>
    </lineage>
</organism>
<evidence type="ECO:0000256" key="3">
    <source>
        <dbReference type="ARBA" id="ARBA00023163"/>
    </source>
</evidence>
<evidence type="ECO:0000313" key="7">
    <source>
        <dbReference type="Proteomes" id="UP000552700"/>
    </source>
</evidence>
<dbReference type="SUPFAM" id="SSF48498">
    <property type="entry name" value="Tetracyclin repressor-like, C-terminal domain"/>
    <property type="match status" value="1"/>
</dbReference>
<feature type="DNA-binding region" description="H-T-H motif" evidence="4">
    <location>
        <begin position="42"/>
        <end position="61"/>
    </location>
</feature>
<evidence type="ECO:0000256" key="4">
    <source>
        <dbReference type="PROSITE-ProRule" id="PRU00335"/>
    </source>
</evidence>
<dbReference type="EMBL" id="JACIJP010000002">
    <property type="protein sequence ID" value="MBB6123674.1"/>
    <property type="molecule type" value="Genomic_DNA"/>
</dbReference>
<gene>
    <name evidence="6" type="ORF">FHS92_001403</name>
</gene>
<dbReference type="InterPro" id="IPR009057">
    <property type="entry name" value="Homeodomain-like_sf"/>
</dbReference>
<dbReference type="AlphaFoldDB" id="A0A841IZ35"/>
<proteinExistence type="predicted"/>
<keyword evidence="3" id="KW-0804">Transcription</keyword>
<dbReference type="Gene3D" id="1.10.357.10">
    <property type="entry name" value="Tetracycline Repressor, domain 2"/>
    <property type="match status" value="1"/>
</dbReference>
<dbReference type="Proteomes" id="UP000552700">
    <property type="component" value="Unassembled WGS sequence"/>
</dbReference>
<sequence>MNYQAITETAPRGAALLRPHVTRSIWRAAIIELARVGYDQMSMDAVAKRAGVGKAALYRRWNSKEAMVVAMITAIELEIVQAEDRGSLRDDIKSYVEAGLRMMRRPLATRILPDLYAEMCRDTLLAKAIRDTVYARKRISIVALLDRAIQRGELSPGMDVDLAFDVIAGTLYWRVLVSRSNSDDTQVNAMADGFAAALKAMSPP</sequence>
<dbReference type="PANTHER" id="PTHR30055">
    <property type="entry name" value="HTH-TYPE TRANSCRIPTIONAL REGULATOR RUTR"/>
    <property type="match status" value="1"/>
</dbReference>
<dbReference type="PRINTS" id="PR00455">
    <property type="entry name" value="HTHTETR"/>
</dbReference>
<dbReference type="PANTHER" id="PTHR30055:SF148">
    <property type="entry name" value="TETR-FAMILY TRANSCRIPTIONAL REGULATOR"/>
    <property type="match status" value="1"/>
</dbReference>
<dbReference type="InterPro" id="IPR011075">
    <property type="entry name" value="TetR_C"/>
</dbReference>
<keyword evidence="7" id="KW-1185">Reference proteome</keyword>
<dbReference type="RefSeq" id="WP_184079036.1">
    <property type="nucleotide sequence ID" value="NZ_JACIJP010000002.1"/>
</dbReference>
<accession>A0A841IZ35</accession>
<evidence type="ECO:0000313" key="6">
    <source>
        <dbReference type="EMBL" id="MBB6123674.1"/>
    </source>
</evidence>
<evidence type="ECO:0000259" key="5">
    <source>
        <dbReference type="PROSITE" id="PS50977"/>
    </source>
</evidence>
<comment type="caution">
    <text evidence="6">The sequence shown here is derived from an EMBL/GenBank/DDBJ whole genome shotgun (WGS) entry which is preliminary data.</text>
</comment>